<dbReference type="PANTHER" id="PTHR11364">
    <property type="entry name" value="THIOSULFATE SULFERTANSFERASE"/>
    <property type="match status" value="1"/>
</dbReference>
<dbReference type="Gene3D" id="3.40.250.10">
    <property type="entry name" value="Rhodanese-like domain"/>
    <property type="match status" value="2"/>
</dbReference>
<dbReference type="Proteomes" id="UP000544090">
    <property type="component" value="Unassembled WGS sequence"/>
</dbReference>
<dbReference type="InterPro" id="IPR045078">
    <property type="entry name" value="TST/MPST-like"/>
</dbReference>
<protein>
    <submittedName>
        <fullName evidence="5">Sulfurtransferase</fullName>
    </submittedName>
</protein>
<dbReference type="PROSITE" id="PS00380">
    <property type="entry name" value="RHODANESE_1"/>
    <property type="match status" value="1"/>
</dbReference>
<evidence type="ECO:0000256" key="2">
    <source>
        <dbReference type="ARBA" id="ARBA00022737"/>
    </source>
</evidence>
<feature type="compositionally biased region" description="Low complexity" evidence="3">
    <location>
        <begin position="292"/>
        <end position="304"/>
    </location>
</feature>
<keyword evidence="6" id="KW-1185">Reference proteome</keyword>
<gene>
    <name evidence="5" type="ORF">HGG74_08255</name>
</gene>
<evidence type="ECO:0000313" key="5">
    <source>
        <dbReference type="EMBL" id="NKX54531.1"/>
    </source>
</evidence>
<dbReference type="PROSITE" id="PS50206">
    <property type="entry name" value="RHODANESE_3"/>
    <property type="match status" value="2"/>
</dbReference>
<accession>A0A7X6HEI4</accession>
<dbReference type="SMART" id="SM00450">
    <property type="entry name" value="RHOD"/>
    <property type="match status" value="2"/>
</dbReference>
<dbReference type="PANTHER" id="PTHR11364:SF27">
    <property type="entry name" value="SULFURTRANSFERASE"/>
    <property type="match status" value="1"/>
</dbReference>
<feature type="region of interest" description="Disordered" evidence="3">
    <location>
        <begin position="281"/>
        <end position="312"/>
    </location>
</feature>
<feature type="domain" description="Rhodanese" evidence="4">
    <location>
        <begin position="170"/>
        <end position="286"/>
    </location>
</feature>
<proteinExistence type="predicted"/>
<evidence type="ECO:0000313" key="6">
    <source>
        <dbReference type="Proteomes" id="UP000544090"/>
    </source>
</evidence>
<feature type="domain" description="Rhodanese" evidence="4">
    <location>
        <begin position="24"/>
        <end position="142"/>
    </location>
</feature>
<reference evidence="5 6" key="1">
    <citation type="submission" date="2020-04" db="EMBL/GenBank/DDBJ databases">
        <title>Arthrobacter sp. nov.</title>
        <authorList>
            <person name="Liu S."/>
        </authorList>
    </citation>
    <scope>NUCLEOTIDE SEQUENCE [LARGE SCALE GENOMIC DNA]</scope>
    <source>
        <strain evidence="5 6">E918</strain>
    </source>
</reference>
<evidence type="ECO:0000259" key="4">
    <source>
        <dbReference type="PROSITE" id="PS50206"/>
    </source>
</evidence>
<comment type="caution">
    <text evidence="5">The sequence shown here is derived from an EMBL/GenBank/DDBJ whole genome shotgun (WGS) entry which is preliminary data.</text>
</comment>
<dbReference type="EMBL" id="JAAZSQ010000006">
    <property type="protein sequence ID" value="NKX54531.1"/>
    <property type="molecule type" value="Genomic_DNA"/>
</dbReference>
<keyword evidence="2" id="KW-0677">Repeat</keyword>
<dbReference type="AlphaFoldDB" id="A0A7X6HEI4"/>
<keyword evidence="1 5" id="KW-0808">Transferase</keyword>
<name>A0A7X6HEI4_9MICC</name>
<dbReference type="InterPro" id="IPR001763">
    <property type="entry name" value="Rhodanese-like_dom"/>
</dbReference>
<organism evidence="5 6">
    <name type="scientific">Arthrobacter mobilis</name>
    <dbReference type="NCBI Taxonomy" id="2724944"/>
    <lineage>
        <taxon>Bacteria</taxon>
        <taxon>Bacillati</taxon>
        <taxon>Actinomycetota</taxon>
        <taxon>Actinomycetes</taxon>
        <taxon>Micrococcales</taxon>
        <taxon>Micrococcaceae</taxon>
        <taxon>Arthrobacter</taxon>
    </lineage>
</organism>
<dbReference type="InterPro" id="IPR036873">
    <property type="entry name" value="Rhodanese-like_dom_sf"/>
</dbReference>
<dbReference type="GO" id="GO:0004792">
    <property type="term" value="F:thiosulfate-cyanide sulfurtransferase activity"/>
    <property type="evidence" value="ECO:0007669"/>
    <property type="project" value="InterPro"/>
</dbReference>
<dbReference type="Pfam" id="PF00581">
    <property type="entry name" value="Rhodanese"/>
    <property type="match status" value="2"/>
</dbReference>
<evidence type="ECO:0000256" key="1">
    <source>
        <dbReference type="ARBA" id="ARBA00022679"/>
    </source>
</evidence>
<evidence type="ECO:0000256" key="3">
    <source>
        <dbReference type="SAM" id="MobiDB-lite"/>
    </source>
</evidence>
<dbReference type="CDD" id="cd01449">
    <property type="entry name" value="TST_Repeat_2"/>
    <property type="match status" value="1"/>
</dbReference>
<dbReference type="InterPro" id="IPR001307">
    <property type="entry name" value="Thiosulphate_STrfase_CS"/>
</dbReference>
<dbReference type="CDD" id="cd01448">
    <property type="entry name" value="TST_Repeat_1"/>
    <property type="match status" value="1"/>
</dbReference>
<dbReference type="SUPFAM" id="SSF52821">
    <property type="entry name" value="Rhodanese/Cell cycle control phosphatase"/>
    <property type="match status" value="2"/>
</dbReference>
<sequence>MTAAAGGPGQVLIGAPALRERLASGERTILLDVRWALGDPHGREHYLAGHLPGAVYVDLESQLAAPGSAARGRHPLPDPAAFEQAARGWGIDDGDTVVAYDAVGGMSAARLWWLLRDGGMARCYLLDGGLAAWQAAGGPLESGDVRPAPGAVRLVPGQMPVLALEDVADFARTQLLFDARAAERYRGETEPVDPKAGHIPGAVSAPTAANLQADGRFLPAEDLVERFRRLGAGPAGTGAGKQVAVYCGSGITAAHEVAALAQAGIEAALYPGSWSQWSNQPGLPVATGNEPGGSTAAGGQWQASGGAGSVGA</sequence>